<sequence>MKDTWIVDFWSAVFSFLARFSIFAIIRLLFRSRTATYGFVEWYVTIQTLIALVTFAIASYRYGEPTNTLLLVMVVYGVFRVFELVVYQLNVLLFDEYRAFRQGKEYKVRSFRRLVLLLLHNYFEVLCWFGVFYTFFYRSGDIVLPDSQIEFFTIFRECLLMMVSFGPESTQATNPVGVVILTVHSFVGIFMTVMVLARFLALLPAPVSHDEMDNR</sequence>
<evidence type="ECO:0000313" key="3">
    <source>
        <dbReference type="Proteomes" id="UP000051295"/>
    </source>
</evidence>
<accession>A0A0T5NMJ4</accession>
<keyword evidence="1" id="KW-0812">Transmembrane</keyword>
<feature type="transmembrane region" description="Helical" evidence="1">
    <location>
        <begin position="178"/>
        <end position="201"/>
    </location>
</feature>
<evidence type="ECO:0008006" key="4">
    <source>
        <dbReference type="Google" id="ProtNLM"/>
    </source>
</evidence>
<protein>
    <recommendedName>
        <fullName evidence="4">Potassium channel domain-containing protein</fullName>
    </recommendedName>
</protein>
<feature type="transmembrane region" description="Helical" evidence="1">
    <location>
        <begin position="12"/>
        <end position="30"/>
    </location>
</feature>
<dbReference type="Proteomes" id="UP000051295">
    <property type="component" value="Unassembled WGS sequence"/>
</dbReference>
<reference evidence="2 3" key="1">
    <citation type="submission" date="2015-04" db="EMBL/GenBank/DDBJ databases">
        <title>The draft genome sequence of Roseovarius sp.R12b.</title>
        <authorList>
            <person name="Li G."/>
            <person name="Lai Q."/>
            <person name="Shao Z."/>
            <person name="Yan P."/>
        </authorList>
    </citation>
    <scope>NUCLEOTIDE SEQUENCE [LARGE SCALE GENOMIC DNA]</scope>
    <source>
        <strain evidence="2 3">R12B</strain>
    </source>
</reference>
<keyword evidence="3" id="KW-1185">Reference proteome</keyword>
<gene>
    <name evidence="2" type="ORF">XM53_22285</name>
</gene>
<proteinExistence type="predicted"/>
<dbReference type="PATRIC" id="fig|1641875.4.peg.3733"/>
<dbReference type="RefSeq" id="WP_057796989.1">
    <property type="nucleotide sequence ID" value="NZ_LAXJ01000055.1"/>
</dbReference>
<feature type="transmembrane region" description="Helical" evidence="1">
    <location>
        <begin position="42"/>
        <end position="63"/>
    </location>
</feature>
<keyword evidence="1" id="KW-0472">Membrane</keyword>
<evidence type="ECO:0000256" key="1">
    <source>
        <dbReference type="SAM" id="Phobius"/>
    </source>
</evidence>
<dbReference type="AlphaFoldDB" id="A0A0T5NMJ4"/>
<keyword evidence="1" id="KW-1133">Transmembrane helix</keyword>
<feature type="transmembrane region" description="Helical" evidence="1">
    <location>
        <begin position="114"/>
        <end position="136"/>
    </location>
</feature>
<comment type="caution">
    <text evidence="2">The sequence shown here is derived from an EMBL/GenBank/DDBJ whole genome shotgun (WGS) entry which is preliminary data.</text>
</comment>
<dbReference type="EMBL" id="LAXJ01000055">
    <property type="protein sequence ID" value="KRS10197.1"/>
    <property type="molecule type" value="Genomic_DNA"/>
</dbReference>
<feature type="transmembrane region" description="Helical" evidence="1">
    <location>
        <begin position="69"/>
        <end position="93"/>
    </location>
</feature>
<evidence type="ECO:0000313" key="2">
    <source>
        <dbReference type="EMBL" id="KRS10197.1"/>
    </source>
</evidence>
<name>A0A0T5NMJ4_9RHOB</name>
<dbReference type="OrthoDB" id="7867610at2"/>
<organism evidence="2 3">
    <name type="scientific">Roseovarius atlanticus</name>
    <dbReference type="NCBI Taxonomy" id="1641875"/>
    <lineage>
        <taxon>Bacteria</taxon>
        <taxon>Pseudomonadati</taxon>
        <taxon>Pseudomonadota</taxon>
        <taxon>Alphaproteobacteria</taxon>
        <taxon>Rhodobacterales</taxon>
        <taxon>Roseobacteraceae</taxon>
        <taxon>Roseovarius</taxon>
    </lineage>
</organism>